<dbReference type="AlphaFoldDB" id="F0SQY3"/>
<dbReference type="HOGENOM" id="CLU_075283_0_0_0"/>
<dbReference type="Gene3D" id="2.60.120.650">
    <property type="entry name" value="Cupin"/>
    <property type="match status" value="1"/>
</dbReference>
<dbReference type="EMBL" id="CP002546">
    <property type="protein sequence ID" value="ADY60204.1"/>
    <property type="molecule type" value="Genomic_DNA"/>
</dbReference>
<dbReference type="eggNOG" id="COG2850">
    <property type="taxonomic scope" value="Bacteria"/>
</dbReference>
<dbReference type="KEGG" id="pbs:Plabr_2604"/>
<accession>F0SQY3</accession>
<feature type="domain" description="JmjC" evidence="1">
    <location>
        <begin position="89"/>
        <end position="249"/>
    </location>
</feature>
<reference evidence="3" key="1">
    <citation type="submission" date="2011-02" db="EMBL/GenBank/DDBJ databases">
        <title>The complete genome of Planctomyces brasiliensis DSM 5305.</title>
        <authorList>
            <person name="Lucas S."/>
            <person name="Copeland A."/>
            <person name="Lapidus A."/>
            <person name="Bruce D."/>
            <person name="Goodwin L."/>
            <person name="Pitluck S."/>
            <person name="Kyrpides N."/>
            <person name="Mavromatis K."/>
            <person name="Pagani I."/>
            <person name="Ivanova N."/>
            <person name="Ovchinnikova G."/>
            <person name="Lu M."/>
            <person name="Detter J.C."/>
            <person name="Han C."/>
            <person name="Land M."/>
            <person name="Hauser L."/>
            <person name="Markowitz V."/>
            <person name="Cheng J.-F."/>
            <person name="Hugenholtz P."/>
            <person name="Woyke T."/>
            <person name="Wu D."/>
            <person name="Tindall B."/>
            <person name="Pomrenke H.G."/>
            <person name="Brambilla E."/>
            <person name="Klenk H.-P."/>
            <person name="Eisen J.A."/>
        </authorList>
    </citation>
    <scope>NUCLEOTIDE SEQUENCE [LARGE SCALE GENOMIC DNA]</scope>
    <source>
        <strain evidence="3">ATCC 49424 / DSM 5305 / JCM 21570 / NBRC 103401 / IFAM 1448</strain>
    </source>
</reference>
<evidence type="ECO:0000313" key="3">
    <source>
        <dbReference type="Proteomes" id="UP000006860"/>
    </source>
</evidence>
<dbReference type="RefSeq" id="WP_013628928.1">
    <property type="nucleotide sequence ID" value="NC_015174.1"/>
</dbReference>
<dbReference type="Pfam" id="PF13621">
    <property type="entry name" value="Cupin_8"/>
    <property type="match status" value="1"/>
</dbReference>
<dbReference type="OrthoDB" id="7977346at2"/>
<evidence type="ECO:0000313" key="2">
    <source>
        <dbReference type="EMBL" id="ADY60204.1"/>
    </source>
</evidence>
<protein>
    <recommendedName>
        <fullName evidence="1">JmjC domain-containing protein</fullName>
    </recommendedName>
</protein>
<dbReference type="SUPFAM" id="SSF51197">
    <property type="entry name" value="Clavaminate synthase-like"/>
    <property type="match status" value="1"/>
</dbReference>
<evidence type="ECO:0000259" key="1">
    <source>
        <dbReference type="PROSITE" id="PS51184"/>
    </source>
</evidence>
<proteinExistence type="predicted"/>
<dbReference type="InterPro" id="IPR003347">
    <property type="entry name" value="JmjC_dom"/>
</dbReference>
<dbReference type="STRING" id="756272.Plabr_2604"/>
<sequence>MIAAESYLADWTAEQYRMVEKTILIAQHRLHQSGLFSDEALIDLIDRHPEEYVTIAAMGNDANKFEWMTGDRGGLSAADMLKLVREKQFWLNLICLKRFQPEYARIVDSLYDELERNCPGFKALHRSANLLISSPNAMVYYHIDLPVNMLWHLRGEKQVWVYPPFDDRFAAPRNIERIIVGEMAEDMPYQPWFEDYALTFKLKPGQMITWPQNTPHRVTNLDGLNVSLSTEHRNRMAKRRINVHLANHYLRQQFGWEGLSTDPRGWTGPLKEVYARACRVTQQLMAKKKLEPFSYGKRFRLDMNAERGLVMLDAKANPETEAVLQELAGAGA</sequence>
<name>F0SQY3_RUBBR</name>
<dbReference type="PROSITE" id="PS51184">
    <property type="entry name" value="JMJC"/>
    <property type="match status" value="1"/>
</dbReference>
<dbReference type="InterPro" id="IPR041667">
    <property type="entry name" value="Cupin_8"/>
</dbReference>
<organism evidence="2 3">
    <name type="scientific">Rubinisphaera brasiliensis (strain ATCC 49424 / DSM 5305 / JCM 21570 / IAM 15109 / NBRC 103401 / IFAM 1448)</name>
    <name type="common">Planctomyces brasiliensis</name>
    <dbReference type="NCBI Taxonomy" id="756272"/>
    <lineage>
        <taxon>Bacteria</taxon>
        <taxon>Pseudomonadati</taxon>
        <taxon>Planctomycetota</taxon>
        <taxon>Planctomycetia</taxon>
        <taxon>Planctomycetales</taxon>
        <taxon>Planctomycetaceae</taxon>
        <taxon>Rubinisphaera</taxon>
    </lineage>
</organism>
<dbReference type="Proteomes" id="UP000006860">
    <property type="component" value="Chromosome"/>
</dbReference>
<gene>
    <name evidence="2" type="ordered locus">Plabr_2604</name>
</gene>
<keyword evidence="3" id="KW-1185">Reference proteome</keyword>